<evidence type="ECO:0000313" key="1">
    <source>
        <dbReference type="EMBL" id="MVU82307.1"/>
    </source>
</evidence>
<dbReference type="Proteomes" id="UP000466794">
    <property type="component" value="Unassembled WGS sequence"/>
</dbReference>
<dbReference type="AlphaFoldDB" id="A0A7K1V6Z7"/>
<dbReference type="EMBL" id="WRPP01000008">
    <property type="protein sequence ID" value="MVU82307.1"/>
    <property type="molecule type" value="Genomic_DNA"/>
</dbReference>
<sequence>MKIDWPNPVTSEVVPAAGWTPDRRIDVTDWFADLDDQGYLMSPAAVEILESFGKLALRPPEAPEALWGADPIFFDPLEVGDGNYDRYADLEAKVGHRMSPLAAKSSGTSSLLILDDGRVVSDDVLGLRLLGTTFPEAVDLVLRRYRRPEFLLRYAR</sequence>
<gene>
    <name evidence="1" type="ORF">GPX89_34360</name>
</gene>
<proteinExistence type="predicted"/>
<accession>A0A7K1V6Z7</accession>
<evidence type="ECO:0000313" key="2">
    <source>
        <dbReference type="Proteomes" id="UP000466794"/>
    </source>
</evidence>
<dbReference type="Pfam" id="PF14433">
    <property type="entry name" value="SUKH-3"/>
    <property type="match status" value="1"/>
</dbReference>
<evidence type="ECO:0008006" key="3">
    <source>
        <dbReference type="Google" id="ProtNLM"/>
    </source>
</evidence>
<reference evidence="1 2" key="1">
    <citation type="submission" date="2019-12" db="EMBL/GenBank/DDBJ databases">
        <title>Nocardia sp. nov. ET3-3 isolated from soil.</title>
        <authorList>
            <person name="Kanchanasin P."/>
            <person name="Tanasupawat S."/>
            <person name="Yuki M."/>
            <person name="Kudo T."/>
        </authorList>
    </citation>
    <scope>NUCLEOTIDE SEQUENCE [LARGE SCALE GENOMIC DNA]</scope>
    <source>
        <strain evidence="1 2">ET3-3</strain>
    </source>
</reference>
<name>A0A7K1V6Z7_9NOCA</name>
<dbReference type="RefSeq" id="WP_157391863.1">
    <property type="nucleotide sequence ID" value="NZ_WRPP01000008.1"/>
</dbReference>
<organism evidence="1 2">
    <name type="scientific">Nocardia terrae</name>
    <dbReference type="NCBI Taxonomy" id="2675851"/>
    <lineage>
        <taxon>Bacteria</taxon>
        <taxon>Bacillati</taxon>
        <taxon>Actinomycetota</taxon>
        <taxon>Actinomycetes</taxon>
        <taxon>Mycobacteriales</taxon>
        <taxon>Nocardiaceae</taxon>
        <taxon>Nocardia</taxon>
    </lineage>
</organism>
<dbReference type="InterPro" id="IPR025850">
    <property type="entry name" value="SUKH-3"/>
</dbReference>
<comment type="caution">
    <text evidence="1">The sequence shown here is derived from an EMBL/GenBank/DDBJ whole genome shotgun (WGS) entry which is preliminary data.</text>
</comment>
<protein>
    <recommendedName>
        <fullName evidence="3">SUKH-3 immunity protein of toxin-antitoxin system</fullName>
    </recommendedName>
</protein>
<keyword evidence="2" id="KW-1185">Reference proteome</keyword>